<feature type="compositionally biased region" description="Polar residues" evidence="1">
    <location>
        <begin position="47"/>
        <end position="76"/>
    </location>
</feature>
<feature type="region of interest" description="Disordered" evidence="1">
    <location>
        <begin position="172"/>
        <end position="221"/>
    </location>
</feature>
<reference evidence="2 3" key="1">
    <citation type="journal article" date="2012" name="PLoS Pathog.">
        <title>Diverse lifestyles and strategies of plant pathogenesis encoded in the genomes of eighteen Dothideomycetes fungi.</title>
        <authorList>
            <person name="Ohm R.A."/>
            <person name="Feau N."/>
            <person name="Henrissat B."/>
            <person name="Schoch C.L."/>
            <person name="Horwitz B.A."/>
            <person name="Barry K.W."/>
            <person name="Condon B.J."/>
            <person name="Copeland A.C."/>
            <person name="Dhillon B."/>
            <person name="Glaser F."/>
            <person name="Hesse C.N."/>
            <person name="Kosti I."/>
            <person name="LaButti K."/>
            <person name="Lindquist E.A."/>
            <person name="Lucas S."/>
            <person name="Salamov A.A."/>
            <person name="Bradshaw R.E."/>
            <person name="Ciuffetti L."/>
            <person name="Hamelin R.C."/>
            <person name="Kema G.H.J."/>
            <person name="Lawrence C."/>
            <person name="Scott J.A."/>
            <person name="Spatafora J.W."/>
            <person name="Turgeon B.G."/>
            <person name="de Wit P.J.G.M."/>
            <person name="Zhong S."/>
            <person name="Goodwin S.B."/>
            <person name="Grigoriev I.V."/>
        </authorList>
    </citation>
    <scope>NUCLEOTIDE SEQUENCE [LARGE SCALE GENOMIC DNA]</scope>
    <source>
        <strain evidence="2 3">SO2202</strain>
    </source>
</reference>
<keyword evidence="3" id="KW-1185">Reference proteome</keyword>
<feature type="region of interest" description="Disordered" evidence="1">
    <location>
        <begin position="1"/>
        <end position="100"/>
    </location>
</feature>
<accession>M3AS46</accession>
<dbReference type="HOGENOM" id="CLU_020684_0_0_1"/>
<dbReference type="GeneID" id="27904332"/>
<dbReference type="EMBL" id="KB456271">
    <property type="protein sequence ID" value="EMF08334.1"/>
    <property type="molecule type" value="Genomic_DNA"/>
</dbReference>
<gene>
    <name evidence="2" type="ORF">SEPMUDRAFT_152023</name>
</gene>
<protein>
    <recommendedName>
        <fullName evidence="4">Only prolin and serin are matching in the corresponding protein</fullName>
    </recommendedName>
</protein>
<dbReference type="AlphaFoldDB" id="M3AS46"/>
<proteinExistence type="predicted"/>
<name>M3AS46_SPHMS</name>
<dbReference type="Proteomes" id="UP000016931">
    <property type="component" value="Unassembled WGS sequence"/>
</dbReference>
<sequence length="523" mass="57630">MSRLRSFSFPRIASSPLPEDDMAPPSSPSHSRDSSGESSNSSPLTPTFSTRGHTRFPSSTSSLATNPDSPANPQKTTLHDLVEDPSELDDQNDASEDATPEALCICDTPLCYHRQREGSPDFPAPLVTPEWSPGDDYFDDGYLPGARAIKRPRSNDNLADSFASRLSRQFSRRFGGHRPSASSSTIKLRSAPSSRPSSLRLPATRSSTAPNAHEVRNVSMPPLGALRAPIHERSISPPRPRAVSQVTSKPMDISIPEVQEDSVERQELATTPLLPPMLVSYFADSQQALPSPLTSPTVAPPSVVPSMVSTPVSSPIAHGFPTPPLSTKASTASLNMRSSHTLPTASEIPALNIAEETDYWAIKLGHANFNIYPEPYLPELCDVQHCRQLRDDWETARVEYMRQAARVSENYGVTSQIYKLTEQKWAEIDSIWRYNHELANAEAQASGEETVFQPLAETQTLKKMPSLQDPKQPSKFPVIEEADIVGPMVQYAKIQHRRQPSKKSSFLKIFTDFARPNLGLQRS</sequence>
<evidence type="ECO:0000256" key="1">
    <source>
        <dbReference type="SAM" id="MobiDB-lite"/>
    </source>
</evidence>
<evidence type="ECO:0008006" key="4">
    <source>
        <dbReference type="Google" id="ProtNLM"/>
    </source>
</evidence>
<feature type="compositionally biased region" description="Low complexity" evidence="1">
    <location>
        <begin position="188"/>
        <end position="208"/>
    </location>
</feature>
<feature type="compositionally biased region" description="Acidic residues" evidence="1">
    <location>
        <begin position="83"/>
        <end position="99"/>
    </location>
</feature>
<dbReference type="eggNOG" id="ENOG502SJFJ">
    <property type="taxonomic scope" value="Eukaryota"/>
</dbReference>
<evidence type="ECO:0000313" key="2">
    <source>
        <dbReference type="EMBL" id="EMF08334.1"/>
    </source>
</evidence>
<dbReference type="OrthoDB" id="3882058at2759"/>
<feature type="compositionally biased region" description="Low complexity" evidence="1">
    <location>
        <begin position="36"/>
        <end position="46"/>
    </location>
</feature>
<evidence type="ECO:0000313" key="3">
    <source>
        <dbReference type="Proteomes" id="UP000016931"/>
    </source>
</evidence>
<organism evidence="2 3">
    <name type="scientific">Sphaerulina musiva (strain SO2202)</name>
    <name type="common">Poplar stem canker fungus</name>
    <name type="synonym">Septoria musiva</name>
    <dbReference type="NCBI Taxonomy" id="692275"/>
    <lineage>
        <taxon>Eukaryota</taxon>
        <taxon>Fungi</taxon>
        <taxon>Dikarya</taxon>
        <taxon>Ascomycota</taxon>
        <taxon>Pezizomycotina</taxon>
        <taxon>Dothideomycetes</taxon>
        <taxon>Dothideomycetidae</taxon>
        <taxon>Mycosphaerellales</taxon>
        <taxon>Mycosphaerellaceae</taxon>
        <taxon>Sphaerulina</taxon>
    </lineage>
</organism>
<dbReference type="OMA" id="KIPRLHD"/>
<dbReference type="RefSeq" id="XP_016756455.1">
    <property type="nucleotide sequence ID" value="XM_016907195.1"/>
</dbReference>